<dbReference type="HOGENOM" id="CLU_036531_1_0_1"/>
<dbReference type="Pfam" id="PF00380">
    <property type="entry name" value="Ribosomal_S9"/>
    <property type="match status" value="1"/>
</dbReference>
<dbReference type="InterPro" id="IPR000754">
    <property type="entry name" value="Ribosomal_uS9"/>
</dbReference>
<organism evidence="6 7">
    <name type="scientific">Pycnoporus cinnabarinus</name>
    <name type="common">Cinnabar-red polypore</name>
    <name type="synonym">Trametes cinnabarina</name>
    <dbReference type="NCBI Taxonomy" id="5643"/>
    <lineage>
        <taxon>Eukaryota</taxon>
        <taxon>Fungi</taxon>
        <taxon>Dikarya</taxon>
        <taxon>Basidiomycota</taxon>
        <taxon>Agaricomycotina</taxon>
        <taxon>Agaricomycetes</taxon>
        <taxon>Polyporales</taxon>
        <taxon>Polyporaceae</taxon>
        <taxon>Trametes</taxon>
    </lineage>
</organism>
<feature type="region of interest" description="Disordered" evidence="5">
    <location>
        <begin position="67"/>
        <end position="87"/>
    </location>
</feature>
<evidence type="ECO:0000256" key="4">
    <source>
        <dbReference type="RuleBase" id="RU003815"/>
    </source>
</evidence>
<name>A0A060SMG8_PYCCI</name>
<dbReference type="SUPFAM" id="SSF54211">
    <property type="entry name" value="Ribosomal protein S5 domain 2-like"/>
    <property type="match status" value="1"/>
</dbReference>
<keyword evidence="3 4" id="KW-0687">Ribonucleoprotein</keyword>
<accession>A0A060SMG8</accession>
<evidence type="ECO:0000313" key="7">
    <source>
        <dbReference type="Proteomes" id="UP000029665"/>
    </source>
</evidence>
<dbReference type="InterPro" id="IPR020568">
    <property type="entry name" value="Ribosomal_Su5_D2-typ_SF"/>
</dbReference>
<gene>
    <name evidence="6" type="ORF">BN946_scf184966.g24</name>
</gene>
<dbReference type="InterPro" id="IPR014721">
    <property type="entry name" value="Ribsml_uS5_D2-typ_fold_subgr"/>
</dbReference>
<keyword evidence="7" id="KW-1185">Reference proteome</keyword>
<proteinExistence type="inferred from homology"/>
<dbReference type="PROSITE" id="PS00360">
    <property type="entry name" value="RIBOSOMAL_S9"/>
    <property type="match status" value="1"/>
</dbReference>
<dbReference type="GO" id="GO:0003723">
    <property type="term" value="F:RNA binding"/>
    <property type="evidence" value="ECO:0007669"/>
    <property type="project" value="TreeGrafter"/>
</dbReference>
<comment type="caution">
    <text evidence="6">The sequence shown here is derived from an EMBL/GenBank/DDBJ whole genome shotgun (WGS) entry which is preliminary data.</text>
</comment>
<sequence>MNISRQLAGGAFRFRAYATAAYVPPASLEGVQRARTPRPKPKPESPTFYSGRANYYDQLLALEDAAKQTKHRPPRTLQPTSPPRFAQQNLPPLQAVWKNKDDLAEALEANLTTSRYRRLLGQLNQLNEYRRLAEVAGHMQLANTIQRVLGMFERPDKDAILARGKSKPVKFDEYGRTYTVGRRKESTARVWVIAVQPSQEDQAASSSAAQPEPQVAEIQIADAQIIAQTETPAAQDVELPLQPAIGIPGFTSGPLSMAPATIKVPTTNILVNGMPLADWFPHLIDRERVVRPFRVASLIGAFNVFSIVRGGGSTGQSGALALGIAKALAAHVPDVEPLLRKAKLLKRDPRSVERKKTGRAKARKAYTWVKR</sequence>
<evidence type="ECO:0000256" key="1">
    <source>
        <dbReference type="ARBA" id="ARBA00005251"/>
    </source>
</evidence>
<dbReference type="PANTHER" id="PTHR21569:SF1">
    <property type="entry name" value="SMALL RIBOSOMAL SUBUNIT PROTEIN US9M"/>
    <property type="match status" value="1"/>
</dbReference>
<evidence type="ECO:0000256" key="2">
    <source>
        <dbReference type="ARBA" id="ARBA00022980"/>
    </source>
</evidence>
<keyword evidence="2 4" id="KW-0689">Ribosomal protein</keyword>
<dbReference type="Gene3D" id="3.30.230.10">
    <property type="match status" value="1"/>
</dbReference>
<evidence type="ECO:0000256" key="5">
    <source>
        <dbReference type="SAM" id="MobiDB-lite"/>
    </source>
</evidence>
<dbReference type="STRING" id="5643.A0A060SMG8"/>
<dbReference type="InterPro" id="IPR020574">
    <property type="entry name" value="Ribosomal_uS9_CS"/>
</dbReference>
<dbReference type="AlphaFoldDB" id="A0A060SMG8"/>
<dbReference type="GO" id="GO:0003735">
    <property type="term" value="F:structural constituent of ribosome"/>
    <property type="evidence" value="ECO:0007669"/>
    <property type="project" value="InterPro"/>
</dbReference>
<comment type="similarity">
    <text evidence="1 4">Belongs to the universal ribosomal protein uS9 family.</text>
</comment>
<protein>
    <submittedName>
        <fullName evidence="6">Uncharacterized protein</fullName>
    </submittedName>
</protein>
<evidence type="ECO:0000313" key="6">
    <source>
        <dbReference type="EMBL" id="CDO75356.1"/>
    </source>
</evidence>
<dbReference type="PANTHER" id="PTHR21569">
    <property type="entry name" value="RIBOSOMAL PROTEIN S9"/>
    <property type="match status" value="1"/>
</dbReference>
<evidence type="ECO:0000256" key="3">
    <source>
        <dbReference type="ARBA" id="ARBA00023274"/>
    </source>
</evidence>
<reference evidence="6" key="1">
    <citation type="submission" date="2014-01" db="EMBL/GenBank/DDBJ databases">
        <title>The genome of the white-rot fungus Pycnoporus cinnabarinus: a basidiomycete model with a versatile arsenal for lignocellulosic biomass breakdown.</title>
        <authorList>
            <person name="Levasseur A."/>
            <person name="Lomascolo A."/>
            <person name="Ruiz-Duenas F.J."/>
            <person name="Uzan E."/>
            <person name="Piumi F."/>
            <person name="Kues U."/>
            <person name="Ram A.F.J."/>
            <person name="Murat C."/>
            <person name="Haon M."/>
            <person name="Benoit I."/>
            <person name="Arfi Y."/>
            <person name="Chevret D."/>
            <person name="Drula E."/>
            <person name="Kwon M.J."/>
            <person name="Gouret P."/>
            <person name="Lesage-Meessen L."/>
            <person name="Lombard V."/>
            <person name="Mariette J."/>
            <person name="Noirot C."/>
            <person name="Park J."/>
            <person name="Patyshakuliyeva A."/>
            <person name="Wieneger R.A.B."/>
            <person name="Wosten H.A.B."/>
            <person name="Martin F."/>
            <person name="Coutinho P.M."/>
            <person name="de Vries R."/>
            <person name="Martinez A.T."/>
            <person name="Klopp C."/>
            <person name="Pontarotti P."/>
            <person name="Henrissat B."/>
            <person name="Record E."/>
        </authorList>
    </citation>
    <scope>NUCLEOTIDE SEQUENCE [LARGE SCALE GENOMIC DNA]</scope>
    <source>
        <strain evidence="6">BRFM137</strain>
    </source>
</reference>
<dbReference type="EMBL" id="CCBP010000264">
    <property type="protein sequence ID" value="CDO75356.1"/>
    <property type="molecule type" value="Genomic_DNA"/>
</dbReference>
<dbReference type="GO" id="GO:0005763">
    <property type="term" value="C:mitochondrial small ribosomal subunit"/>
    <property type="evidence" value="ECO:0007669"/>
    <property type="project" value="TreeGrafter"/>
</dbReference>
<dbReference type="OrthoDB" id="10254627at2759"/>
<dbReference type="OMA" id="ARVWVIA"/>
<dbReference type="Proteomes" id="UP000029665">
    <property type="component" value="Unassembled WGS sequence"/>
</dbReference>
<dbReference type="GO" id="GO:0006412">
    <property type="term" value="P:translation"/>
    <property type="evidence" value="ECO:0007669"/>
    <property type="project" value="InterPro"/>
</dbReference>